<name>A0ABD0JT35_9CAEN</name>
<comment type="caution">
    <text evidence="2">The sequence shown here is derived from an EMBL/GenBank/DDBJ whole genome shotgun (WGS) entry which is preliminary data.</text>
</comment>
<sequence length="111" mass="12510">MQHNATQRSTAQPQRNAINSAQRNATQHSATQPNTAQRNSTQRNTTQHSATQLNTARHNPTQRNAAQGKATQHKAKQFFFLKTNIPTLTLKKEQIVTAYGQRLSPDINIFF</sequence>
<protein>
    <submittedName>
        <fullName evidence="2">Uncharacterized protein</fullName>
    </submittedName>
</protein>
<dbReference type="Proteomes" id="UP001519460">
    <property type="component" value="Unassembled WGS sequence"/>
</dbReference>
<dbReference type="AlphaFoldDB" id="A0ABD0JT35"/>
<organism evidence="2 3">
    <name type="scientific">Batillaria attramentaria</name>
    <dbReference type="NCBI Taxonomy" id="370345"/>
    <lineage>
        <taxon>Eukaryota</taxon>
        <taxon>Metazoa</taxon>
        <taxon>Spiralia</taxon>
        <taxon>Lophotrochozoa</taxon>
        <taxon>Mollusca</taxon>
        <taxon>Gastropoda</taxon>
        <taxon>Caenogastropoda</taxon>
        <taxon>Sorbeoconcha</taxon>
        <taxon>Cerithioidea</taxon>
        <taxon>Batillariidae</taxon>
        <taxon>Batillaria</taxon>
    </lineage>
</organism>
<evidence type="ECO:0000256" key="1">
    <source>
        <dbReference type="SAM" id="MobiDB-lite"/>
    </source>
</evidence>
<accession>A0ABD0JT35</accession>
<evidence type="ECO:0000313" key="3">
    <source>
        <dbReference type="Proteomes" id="UP001519460"/>
    </source>
</evidence>
<feature type="compositionally biased region" description="Polar residues" evidence="1">
    <location>
        <begin position="1"/>
        <end position="65"/>
    </location>
</feature>
<keyword evidence="3" id="KW-1185">Reference proteome</keyword>
<feature type="region of interest" description="Disordered" evidence="1">
    <location>
        <begin position="1"/>
        <end position="73"/>
    </location>
</feature>
<proteinExistence type="predicted"/>
<evidence type="ECO:0000313" key="2">
    <source>
        <dbReference type="EMBL" id="KAK7477840.1"/>
    </source>
</evidence>
<dbReference type="EMBL" id="JACVVK020000340">
    <property type="protein sequence ID" value="KAK7477840.1"/>
    <property type="molecule type" value="Genomic_DNA"/>
</dbReference>
<gene>
    <name evidence="2" type="ORF">BaRGS_00030918</name>
</gene>
<reference evidence="2 3" key="1">
    <citation type="journal article" date="2023" name="Sci. Data">
        <title>Genome assembly of the Korean intertidal mud-creeper Batillaria attramentaria.</title>
        <authorList>
            <person name="Patra A.K."/>
            <person name="Ho P.T."/>
            <person name="Jun S."/>
            <person name="Lee S.J."/>
            <person name="Kim Y."/>
            <person name="Won Y.J."/>
        </authorList>
    </citation>
    <scope>NUCLEOTIDE SEQUENCE [LARGE SCALE GENOMIC DNA]</scope>
    <source>
        <strain evidence="2">Wonlab-2016</strain>
    </source>
</reference>